<gene>
    <name evidence="1" type="ORF">GNP88_16425</name>
</gene>
<dbReference type="AlphaFoldDB" id="A0A844P6G0"/>
<organism evidence="1 2">
    <name type="scientific">Aliivibrio fischeri</name>
    <name type="common">Vibrio fischeri</name>
    <dbReference type="NCBI Taxonomy" id="668"/>
    <lineage>
        <taxon>Bacteria</taxon>
        <taxon>Pseudomonadati</taxon>
        <taxon>Pseudomonadota</taxon>
        <taxon>Gammaproteobacteria</taxon>
        <taxon>Vibrionales</taxon>
        <taxon>Vibrionaceae</taxon>
        <taxon>Aliivibrio</taxon>
    </lineage>
</organism>
<dbReference type="RefSeq" id="WP_155656423.1">
    <property type="nucleotide sequence ID" value="NZ_WOBN01000027.1"/>
</dbReference>
<proteinExistence type="predicted"/>
<protein>
    <submittedName>
        <fullName evidence="1">Uncharacterized protein</fullName>
    </submittedName>
</protein>
<name>A0A844P6G0_ALIFS</name>
<sequence length="201" mass="22296">MAKGILLFLLQVGFMLQLSFPSFAGIDFALHAPKELITSSDSPPKGKIQIATRVSGVYTPYPDGTTFSERNLEEYRSNDISTIRIRVRDNKDRIVETNIIIADGDNSLEKCGFVAKTGGYTRVGEYMRISVYSDYVGVSDLPVQLTLPHQVCTHDKAGDNILTLIIDSIVGPVLPTAWIGYDYYGKRASKTIYNIPIKIVK</sequence>
<evidence type="ECO:0000313" key="2">
    <source>
        <dbReference type="Proteomes" id="UP000448038"/>
    </source>
</evidence>
<comment type="caution">
    <text evidence="1">The sequence shown here is derived from an EMBL/GenBank/DDBJ whole genome shotgun (WGS) entry which is preliminary data.</text>
</comment>
<evidence type="ECO:0000313" key="1">
    <source>
        <dbReference type="EMBL" id="MUK50737.1"/>
    </source>
</evidence>
<reference evidence="1 2" key="1">
    <citation type="submission" date="2019-11" db="EMBL/GenBank/DDBJ databases">
        <title>Using colonization assays and comparative genomics to discover symbiosis behaviors and factors in Vibrio fischeri.</title>
        <authorList>
            <person name="Bongrand C."/>
            <person name="Moriano-Gutierrez S."/>
            <person name="Arevalo P."/>
            <person name="Mcfall-Ngai M."/>
            <person name="Visick K."/>
            <person name="Polz M.F."/>
            <person name="Ruby E.G."/>
        </authorList>
    </citation>
    <scope>NUCLEOTIDE SEQUENCE [LARGE SCALE GENOMIC DNA]</scope>
    <source>
        <strain evidence="2">emors.4.1</strain>
    </source>
</reference>
<accession>A0A844P6G0</accession>
<dbReference type="EMBL" id="WOBN01000027">
    <property type="protein sequence ID" value="MUK50737.1"/>
    <property type="molecule type" value="Genomic_DNA"/>
</dbReference>
<dbReference type="Proteomes" id="UP000448038">
    <property type="component" value="Unassembled WGS sequence"/>
</dbReference>